<keyword evidence="2" id="KW-1185">Reference proteome</keyword>
<evidence type="ECO:0000313" key="1">
    <source>
        <dbReference type="EMBL" id="KAI9913953.1"/>
    </source>
</evidence>
<accession>A0ACC0W7L7</accession>
<reference evidence="1 2" key="1">
    <citation type="journal article" date="2022" name="bioRxiv">
        <title>The genome of the oomycete Peronosclerospora sorghi, a cosmopolitan pathogen of maize and sorghum, is inflated with dispersed pseudogenes.</title>
        <authorList>
            <person name="Fletcher K."/>
            <person name="Martin F."/>
            <person name="Isakeit T."/>
            <person name="Cavanaugh K."/>
            <person name="Magill C."/>
            <person name="Michelmore R."/>
        </authorList>
    </citation>
    <scope>NUCLEOTIDE SEQUENCE [LARGE SCALE GENOMIC DNA]</scope>
    <source>
        <strain evidence="1">P6</strain>
    </source>
</reference>
<comment type="caution">
    <text evidence="1">The sequence shown here is derived from an EMBL/GenBank/DDBJ whole genome shotgun (WGS) entry which is preliminary data.</text>
</comment>
<name>A0ACC0W7L7_9STRA</name>
<gene>
    <name evidence="1" type="ORF">PsorP6_005581</name>
</gene>
<proteinExistence type="predicted"/>
<protein>
    <submittedName>
        <fullName evidence="1">Uncharacterized protein</fullName>
    </submittedName>
</protein>
<evidence type="ECO:0000313" key="2">
    <source>
        <dbReference type="Proteomes" id="UP001163321"/>
    </source>
</evidence>
<sequence length="262" mass="29235">MTTRYAVATVVVSPEPDITYALVNDPQHIAFLQQECRIYGLPEGSTGSPTTAPPQLRLALEEMAVGVANGFLRLKAAETLLDTTAGSVEKDNALVTAITQELTRQEEYRESIDAEWRMSKRGRDRLRVFQDLWKRGYIVTFGSKFGADFLIYKGLKENSRFRHCICLVTLWICLDNPKQAHAVALIVIKGYEEVFARVDVVSFCRMAKMIKKQFLFASVRATGTSKTDGEPKDDSTKGSVADDGVVYMSITHALLVSRQLES</sequence>
<dbReference type="EMBL" id="CM047583">
    <property type="protein sequence ID" value="KAI9913953.1"/>
    <property type="molecule type" value="Genomic_DNA"/>
</dbReference>
<dbReference type="Proteomes" id="UP001163321">
    <property type="component" value="Chromosome 4"/>
</dbReference>
<organism evidence="1 2">
    <name type="scientific">Peronosclerospora sorghi</name>
    <dbReference type="NCBI Taxonomy" id="230839"/>
    <lineage>
        <taxon>Eukaryota</taxon>
        <taxon>Sar</taxon>
        <taxon>Stramenopiles</taxon>
        <taxon>Oomycota</taxon>
        <taxon>Peronosporomycetes</taxon>
        <taxon>Peronosporales</taxon>
        <taxon>Peronosporaceae</taxon>
        <taxon>Peronosclerospora</taxon>
    </lineage>
</organism>